<evidence type="ECO:0000313" key="10">
    <source>
        <dbReference type="EMBL" id="OOY12258.1"/>
    </source>
</evidence>
<sequence length="360" mass="39148">MWGAVALVLLVGVEESRRPDLSDPADLRQIYSGDPALWPRAWIDEGVDFVELAPMVLPDPPAPGSAQAARVALGEQLFKDPVLSDSGHIACESCHNRRLGWSDGLPRSFGHERAEGRRNAPSLYAASTRDALFWDGRAASLEEQAIGPLTAPEEMAVRDLEEMVARVEAKAPYLTLFGEAFGEEEVTLDAITQALASFERQLDRQSDLDRFLSGKPDALSDPAVQGLHLFRTKARCANCHFGPTLSDGRFHNLGLSYFGRRFEDLGRYEVTGVSEDAGRFLTPSLRHVARSAPYMHNGLFPSLSGVVALYNGGGGASHARDEKTSDRPLFGAAKTSSPHLRPLALSQDERAALVAFLNAL</sequence>
<accession>A0ABX3MQB9</accession>
<evidence type="ECO:0000256" key="1">
    <source>
        <dbReference type="ARBA" id="ARBA00004418"/>
    </source>
</evidence>
<evidence type="ECO:0000313" key="11">
    <source>
        <dbReference type="Proteomes" id="UP000242224"/>
    </source>
</evidence>
<protein>
    <recommendedName>
        <fullName evidence="9">Cytochrome c domain-containing protein</fullName>
    </recommendedName>
</protein>
<evidence type="ECO:0000256" key="7">
    <source>
        <dbReference type="ARBA" id="ARBA00023004"/>
    </source>
</evidence>
<keyword evidence="4" id="KW-0732">Signal</keyword>
<dbReference type="InterPro" id="IPR036909">
    <property type="entry name" value="Cyt_c-like_dom_sf"/>
</dbReference>
<gene>
    <name evidence="10" type="ORF">BMG00_12840</name>
</gene>
<dbReference type="Pfam" id="PF03150">
    <property type="entry name" value="CCP_MauG"/>
    <property type="match status" value="1"/>
</dbReference>
<reference evidence="10 11" key="1">
    <citation type="submission" date="2016-11" db="EMBL/GenBank/DDBJ databases">
        <title>A multilocus sequence analysis scheme for characterization of bacteria in the genus Thioclava.</title>
        <authorList>
            <person name="Liu Y."/>
            <person name="Shao Z."/>
        </authorList>
    </citation>
    <scope>NUCLEOTIDE SEQUENCE [LARGE SCALE GENOMIC DNA]</scope>
    <source>
        <strain evidence="10 11">11.10-0-13</strain>
    </source>
</reference>
<keyword evidence="5" id="KW-0574">Periplasm</keyword>
<keyword evidence="11" id="KW-1185">Reference proteome</keyword>
<proteinExistence type="predicted"/>
<dbReference type="PROSITE" id="PS51007">
    <property type="entry name" value="CYTC"/>
    <property type="match status" value="2"/>
</dbReference>
<keyword evidence="3 8" id="KW-0479">Metal-binding</keyword>
<dbReference type="EMBL" id="MPZS01000002">
    <property type="protein sequence ID" value="OOY12258.1"/>
    <property type="molecule type" value="Genomic_DNA"/>
</dbReference>
<organism evidence="10 11">
    <name type="scientific">Thioclava marina</name>
    <dbReference type="NCBI Taxonomy" id="1915077"/>
    <lineage>
        <taxon>Bacteria</taxon>
        <taxon>Pseudomonadati</taxon>
        <taxon>Pseudomonadota</taxon>
        <taxon>Alphaproteobacteria</taxon>
        <taxon>Rhodobacterales</taxon>
        <taxon>Paracoccaceae</taxon>
        <taxon>Thioclava</taxon>
    </lineage>
</organism>
<dbReference type="PANTHER" id="PTHR30600">
    <property type="entry name" value="CYTOCHROME C PEROXIDASE-RELATED"/>
    <property type="match status" value="1"/>
</dbReference>
<dbReference type="Proteomes" id="UP000242224">
    <property type="component" value="Unassembled WGS sequence"/>
</dbReference>
<evidence type="ECO:0000256" key="2">
    <source>
        <dbReference type="ARBA" id="ARBA00022617"/>
    </source>
</evidence>
<dbReference type="InterPro" id="IPR004852">
    <property type="entry name" value="Di-haem_cyt_c_peroxidsae"/>
</dbReference>
<keyword evidence="2 8" id="KW-0349">Heme</keyword>
<comment type="caution">
    <text evidence="10">The sequence shown here is derived from an EMBL/GenBank/DDBJ whole genome shotgun (WGS) entry which is preliminary data.</text>
</comment>
<dbReference type="PIRSF" id="PIRSF000294">
    <property type="entry name" value="Cytochrome-c_peroxidase"/>
    <property type="match status" value="1"/>
</dbReference>
<keyword evidence="6" id="KW-0560">Oxidoreductase</keyword>
<dbReference type="SUPFAM" id="SSF46626">
    <property type="entry name" value="Cytochrome c"/>
    <property type="match status" value="2"/>
</dbReference>
<dbReference type="Gene3D" id="1.10.760.10">
    <property type="entry name" value="Cytochrome c-like domain"/>
    <property type="match status" value="2"/>
</dbReference>
<dbReference type="InterPro" id="IPR009056">
    <property type="entry name" value="Cyt_c-like_dom"/>
</dbReference>
<keyword evidence="7 8" id="KW-0408">Iron</keyword>
<comment type="subcellular location">
    <subcellularLocation>
        <location evidence="1">Periplasm</location>
    </subcellularLocation>
</comment>
<evidence type="ECO:0000256" key="3">
    <source>
        <dbReference type="ARBA" id="ARBA00022723"/>
    </source>
</evidence>
<feature type="domain" description="Cytochrome c" evidence="9">
    <location>
        <begin position="221"/>
        <end position="360"/>
    </location>
</feature>
<evidence type="ECO:0000256" key="8">
    <source>
        <dbReference type="PROSITE-ProRule" id="PRU00433"/>
    </source>
</evidence>
<feature type="domain" description="Cytochrome c" evidence="9">
    <location>
        <begin position="69"/>
        <end position="178"/>
    </location>
</feature>
<evidence type="ECO:0000256" key="4">
    <source>
        <dbReference type="ARBA" id="ARBA00022729"/>
    </source>
</evidence>
<evidence type="ECO:0000256" key="6">
    <source>
        <dbReference type="ARBA" id="ARBA00023002"/>
    </source>
</evidence>
<name>A0ABX3MQB9_9RHOB</name>
<dbReference type="InterPro" id="IPR051395">
    <property type="entry name" value="Cytochrome_c_Peroxidase/MauG"/>
</dbReference>
<dbReference type="PANTHER" id="PTHR30600:SF9">
    <property type="entry name" value="BLR7738 PROTEIN"/>
    <property type="match status" value="1"/>
</dbReference>
<dbReference type="InterPro" id="IPR026259">
    <property type="entry name" value="MauG/Cytc_peroxidase"/>
</dbReference>
<evidence type="ECO:0000259" key="9">
    <source>
        <dbReference type="PROSITE" id="PS51007"/>
    </source>
</evidence>
<evidence type="ECO:0000256" key="5">
    <source>
        <dbReference type="ARBA" id="ARBA00022764"/>
    </source>
</evidence>